<gene>
    <name evidence="12" type="ORF">UU34_C0014G0012</name>
</gene>
<dbReference type="EC" id="5.2.1.8" evidence="4"/>
<feature type="domain" description="Trigger factor ribosome-binding bacterial" evidence="10">
    <location>
        <begin position="1"/>
        <end position="127"/>
    </location>
</feature>
<evidence type="ECO:0000256" key="3">
    <source>
        <dbReference type="ARBA" id="ARBA00005464"/>
    </source>
</evidence>
<evidence type="ECO:0000256" key="4">
    <source>
        <dbReference type="ARBA" id="ARBA00013194"/>
    </source>
</evidence>
<dbReference type="GO" id="GO:0003755">
    <property type="term" value="F:peptidyl-prolyl cis-trans isomerase activity"/>
    <property type="evidence" value="ECO:0007669"/>
    <property type="project" value="UniProtKB-KW"/>
</dbReference>
<dbReference type="GO" id="GO:0043335">
    <property type="term" value="P:protein unfolding"/>
    <property type="evidence" value="ECO:0007669"/>
    <property type="project" value="TreeGrafter"/>
</dbReference>
<sequence>MIVAQTTTPDGTLELTMTVPWSDVQKTLDHVKSEAIGKTELPGFRKGKAPQKLVENKLDESKLYEDALGHVLPQVYNDAIKQTGVRPLISPKIELKEAKNGNDWIIIARTCQRPKMTVGDYKKAIGETKSKKIWTPGEEKKETKPSLDVILNALLSVITVDIPALLIEHEVNRLLSELIDQTKQLGLTVEQYLASTGRNADAVRKEYGDQAKRTLTLEFGLEDVADREGIFVSDDDIDTVIKTAKTDEERKGLERERYYLASILRRQKTIDFLSSI</sequence>
<name>A0A0G0UGA4_9BACT</name>
<dbReference type="GO" id="GO:0051083">
    <property type="term" value="P:'de novo' cotranslational protein folding"/>
    <property type="evidence" value="ECO:0007669"/>
    <property type="project" value="TreeGrafter"/>
</dbReference>
<organism evidence="12 13">
    <name type="scientific">Candidatus Curtissbacteria bacterium GW2011_GWA1_41_11</name>
    <dbReference type="NCBI Taxonomy" id="1618409"/>
    <lineage>
        <taxon>Bacteria</taxon>
        <taxon>Candidatus Curtissiibacteriota</taxon>
    </lineage>
</organism>
<evidence type="ECO:0000256" key="8">
    <source>
        <dbReference type="ARBA" id="ARBA00023235"/>
    </source>
</evidence>
<evidence type="ECO:0000259" key="10">
    <source>
        <dbReference type="Pfam" id="PF05697"/>
    </source>
</evidence>
<dbReference type="InterPro" id="IPR005215">
    <property type="entry name" value="Trig_fac"/>
</dbReference>
<dbReference type="EMBL" id="LCAG01000014">
    <property type="protein sequence ID" value="KKR86476.1"/>
    <property type="molecule type" value="Genomic_DNA"/>
</dbReference>
<dbReference type="GO" id="GO:0005737">
    <property type="term" value="C:cytoplasm"/>
    <property type="evidence" value="ECO:0007669"/>
    <property type="project" value="UniProtKB-SubCell"/>
</dbReference>
<evidence type="ECO:0000259" key="11">
    <source>
        <dbReference type="Pfam" id="PF05698"/>
    </source>
</evidence>
<dbReference type="Pfam" id="PF05698">
    <property type="entry name" value="Trigger_C"/>
    <property type="match status" value="1"/>
</dbReference>
<comment type="subcellular location">
    <subcellularLocation>
        <location evidence="2">Cytoplasm</location>
    </subcellularLocation>
</comment>
<comment type="catalytic activity">
    <reaction evidence="1">
        <text>[protein]-peptidylproline (omega=180) = [protein]-peptidylproline (omega=0)</text>
        <dbReference type="Rhea" id="RHEA:16237"/>
        <dbReference type="Rhea" id="RHEA-COMP:10747"/>
        <dbReference type="Rhea" id="RHEA-COMP:10748"/>
        <dbReference type="ChEBI" id="CHEBI:83833"/>
        <dbReference type="ChEBI" id="CHEBI:83834"/>
        <dbReference type="EC" id="5.2.1.8"/>
    </reaction>
</comment>
<dbReference type="AlphaFoldDB" id="A0A0G0UGA4"/>
<dbReference type="Proteomes" id="UP000034854">
    <property type="component" value="Unassembled WGS sequence"/>
</dbReference>
<dbReference type="Gene3D" id="3.30.70.1050">
    <property type="entry name" value="Trigger factor ribosome-binding domain"/>
    <property type="match status" value="1"/>
</dbReference>
<dbReference type="InterPro" id="IPR036611">
    <property type="entry name" value="Trigger_fac_ribosome-bd_sf"/>
</dbReference>
<evidence type="ECO:0000256" key="9">
    <source>
        <dbReference type="ARBA" id="ARBA00029986"/>
    </source>
</evidence>
<dbReference type="InterPro" id="IPR037041">
    <property type="entry name" value="Trigger_fac_C_sf"/>
</dbReference>
<protein>
    <recommendedName>
        <fullName evidence="5">Trigger factor</fullName>
        <ecNumber evidence="4">5.2.1.8</ecNumber>
    </recommendedName>
    <alternativeName>
        <fullName evidence="9">PPIase</fullName>
    </alternativeName>
</protein>
<dbReference type="GO" id="GO:0044183">
    <property type="term" value="F:protein folding chaperone"/>
    <property type="evidence" value="ECO:0007669"/>
    <property type="project" value="TreeGrafter"/>
</dbReference>
<evidence type="ECO:0000256" key="2">
    <source>
        <dbReference type="ARBA" id="ARBA00004496"/>
    </source>
</evidence>
<dbReference type="SUPFAM" id="SSF109998">
    <property type="entry name" value="Triger factor/SurA peptide-binding domain-like"/>
    <property type="match status" value="1"/>
</dbReference>
<dbReference type="InterPro" id="IPR008881">
    <property type="entry name" value="Trigger_fac_ribosome-bd_bac"/>
</dbReference>
<dbReference type="Gene3D" id="1.10.3120.10">
    <property type="entry name" value="Trigger factor, C-terminal domain"/>
    <property type="match status" value="1"/>
</dbReference>
<dbReference type="InterPro" id="IPR008880">
    <property type="entry name" value="Trigger_fac_C"/>
</dbReference>
<dbReference type="PANTHER" id="PTHR30560">
    <property type="entry name" value="TRIGGER FACTOR CHAPERONE AND PEPTIDYL-PROLYL CIS/TRANS ISOMERASE"/>
    <property type="match status" value="1"/>
</dbReference>
<evidence type="ECO:0000256" key="6">
    <source>
        <dbReference type="ARBA" id="ARBA00023110"/>
    </source>
</evidence>
<dbReference type="GO" id="GO:0043022">
    <property type="term" value="F:ribosome binding"/>
    <property type="evidence" value="ECO:0007669"/>
    <property type="project" value="TreeGrafter"/>
</dbReference>
<evidence type="ECO:0000256" key="5">
    <source>
        <dbReference type="ARBA" id="ARBA00016902"/>
    </source>
</evidence>
<dbReference type="Pfam" id="PF05697">
    <property type="entry name" value="Trigger_N"/>
    <property type="match status" value="1"/>
</dbReference>
<keyword evidence="8" id="KW-0413">Isomerase</keyword>
<evidence type="ECO:0000313" key="13">
    <source>
        <dbReference type="Proteomes" id="UP000034854"/>
    </source>
</evidence>
<feature type="domain" description="Trigger factor C-terminal" evidence="11">
    <location>
        <begin position="149"/>
        <end position="246"/>
    </location>
</feature>
<keyword evidence="6" id="KW-0697">Rotamase</keyword>
<reference evidence="12 13" key="1">
    <citation type="journal article" date="2015" name="Nature">
        <title>rRNA introns, odd ribosomes, and small enigmatic genomes across a large radiation of phyla.</title>
        <authorList>
            <person name="Brown C.T."/>
            <person name="Hug L.A."/>
            <person name="Thomas B.C."/>
            <person name="Sharon I."/>
            <person name="Castelle C.J."/>
            <person name="Singh A."/>
            <person name="Wilkins M.J."/>
            <person name="Williams K.H."/>
            <person name="Banfield J.F."/>
        </authorList>
    </citation>
    <scope>NUCLEOTIDE SEQUENCE [LARGE SCALE GENOMIC DNA]</scope>
</reference>
<evidence type="ECO:0000256" key="7">
    <source>
        <dbReference type="ARBA" id="ARBA00023186"/>
    </source>
</evidence>
<evidence type="ECO:0000313" key="12">
    <source>
        <dbReference type="EMBL" id="KKR86476.1"/>
    </source>
</evidence>
<comment type="similarity">
    <text evidence="3">Belongs to the FKBP-type PPIase family. Tig subfamily.</text>
</comment>
<dbReference type="PANTHER" id="PTHR30560:SF3">
    <property type="entry name" value="TRIGGER FACTOR-LIKE PROTEIN TIG, CHLOROPLASTIC"/>
    <property type="match status" value="1"/>
</dbReference>
<proteinExistence type="inferred from homology"/>
<dbReference type="InterPro" id="IPR027304">
    <property type="entry name" value="Trigger_fact/SurA_dom_sf"/>
</dbReference>
<dbReference type="SUPFAM" id="SSF102735">
    <property type="entry name" value="Trigger factor ribosome-binding domain"/>
    <property type="match status" value="1"/>
</dbReference>
<evidence type="ECO:0000256" key="1">
    <source>
        <dbReference type="ARBA" id="ARBA00000971"/>
    </source>
</evidence>
<dbReference type="GO" id="GO:0015031">
    <property type="term" value="P:protein transport"/>
    <property type="evidence" value="ECO:0007669"/>
    <property type="project" value="InterPro"/>
</dbReference>
<keyword evidence="7" id="KW-0143">Chaperone</keyword>
<comment type="caution">
    <text evidence="12">The sequence shown here is derived from an EMBL/GenBank/DDBJ whole genome shotgun (WGS) entry which is preliminary data.</text>
</comment>
<accession>A0A0G0UGA4</accession>